<comment type="similarity">
    <text evidence="1 10">Belongs to the ArgJ family.</text>
</comment>
<organism evidence="11 12">
    <name type="scientific">Paenibacillus lautus</name>
    <name type="common">Bacillus lautus</name>
    <dbReference type="NCBI Taxonomy" id="1401"/>
    <lineage>
        <taxon>Bacteria</taxon>
        <taxon>Bacillati</taxon>
        <taxon>Bacillota</taxon>
        <taxon>Bacilli</taxon>
        <taxon>Bacillales</taxon>
        <taxon>Paenibacillaceae</taxon>
        <taxon>Paenibacillus</taxon>
    </lineage>
</organism>
<keyword evidence="4 10" id="KW-0028">Amino-acid biosynthesis</keyword>
<keyword evidence="3 10" id="KW-0055">Arginine biosynthesis</keyword>
<sequence length="408" mass="42598">MGENTFAIIDGGSIVTPQGFKAAGLHCGLKKTDRNDLGVIVCDVPAVAAAVYTTNLFQAAPLKVTRESLEDGKLRAIVVNSGNANACTGKQGEEDAYTMRADTAAQFGLDVNDVAVASTGVIGELLKMDRVSSGIAGLPARLSGESEGAESFSQAILTTDLVKKEACVTVQVNGTKVTIAGTAKGSGMIHPNMATMLGFMTTDAVIGQEALQLLLRQTTNLTFNMITVDGDTSTNDMLVAMASGLTGHDVLTPEHPDWDAFAAGFHYVCQQLAKAIARDGEGASRLIEVRVDGAESDDDAQAIAKTIIGSSLVKSAVFGADANWGRIIAAVGRAGRPVNPETVDIAIGPISVLEQSRPVAFDEDAALAYLQGDTVDIDVKLHIGNGSATAWGCDLTYDYVRINAAYRT</sequence>
<comment type="function">
    <text evidence="10">Catalyzes two activities which are involved in the cyclic version of arginine biosynthesis: the synthesis of N-acetylglutamate from glutamate and acetyl-CoA as the acetyl donor, and of ornithine by transacetylation between N(2)-acetylornithine and glutamate.</text>
</comment>
<feature type="site" description="Cleavage; by autolysis" evidence="10">
    <location>
        <begin position="194"/>
        <end position="195"/>
    </location>
</feature>
<proteinExistence type="inferred from homology"/>
<dbReference type="InterPro" id="IPR016117">
    <property type="entry name" value="ArgJ-like_dom_sf"/>
</dbReference>
<dbReference type="AlphaFoldDB" id="A0A385THF3"/>
<keyword evidence="8 10" id="KW-0012">Acyltransferase</keyword>
<evidence type="ECO:0000256" key="1">
    <source>
        <dbReference type="ARBA" id="ARBA00006774"/>
    </source>
</evidence>
<comment type="catalytic activity">
    <reaction evidence="10">
        <text>L-glutamate + acetyl-CoA = N-acetyl-L-glutamate + CoA + H(+)</text>
        <dbReference type="Rhea" id="RHEA:24292"/>
        <dbReference type="ChEBI" id="CHEBI:15378"/>
        <dbReference type="ChEBI" id="CHEBI:29985"/>
        <dbReference type="ChEBI" id="CHEBI:44337"/>
        <dbReference type="ChEBI" id="CHEBI:57287"/>
        <dbReference type="ChEBI" id="CHEBI:57288"/>
        <dbReference type="EC" id="2.3.1.1"/>
    </reaction>
</comment>
<keyword evidence="7 10" id="KW-0511">Multifunctional enzyme</keyword>
<evidence type="ECO:0000313" key="11">
    <source>
        <dbReference type="EMBL" id="AYB41887.1"/>
    </source>
</evidence>
<feature type="binding site" evidence="10">
    <location>
        <position position="184"/>
    </location>
    <ligand>
        <name>substrate</name>
    </ligand>
</feature>
<evidence type="ECO:0000256" key="8">
    <source>
        <dbReference type="ARBA" id="ARBA00023315"/>
    </source>
</evidence>
<feature type="binding site" evidence="10">
    <location>
        <position position="281"/>
    </location>
    <ligand>
        <name>substrate</name>
    </ligand>
</feature>
<dbReference type="FunFam" id="3.10.20.340:FF:000001">
    <property type="entry name" value="Arginine biosynthesis bifunctional protein ArgJ, chloroplastic"/>
    <property type="match status" value="1"/>
</dbReference>
<dbReference type="GO" id="GO:0004042">
    <property type="term" value="F:L-glutamate N-acetyltransferase activity"/>
    <property type="evidence" value="ECO:0007669"/>
    <property type="project" value="UniProtKB-UniRule"/>
</dbReference>
<feature type="site" description="Involved in the stabilization of negative charge on the oxyanion by the formation of the oxyanion hole" evidence="10">
    <location>
        <position position="119"/>
    </location>
</feature>
<keyword evidence="5 10" id="KW-0808">Transferase</keyword>
<comment type="pathway">
    <text evidence="10">Amino-acid biosynthesis; L-arginine biosynthesis; L-ornithine and N-acetyl-L-glutamate from L-glutamate and N(2)-acetyl-L-ornithine (cyclic): step 1/1.</text>
</comment>
<comment type="subcellular location">
    <subcellularLocation>
        <location evidence="10">Cytoplasm</location>
    </subcellularLocation>
</comment>
<reference evidence="11 12" key="1">
    <citation type="submission" date="2018-09" db="EMBL/GenBank/DDBJ databases">
        <title>Genome Sequence of Paenibacillus lautus Strain E7593-69, Azo Dye-Degrading Bacteria, Isolated from Commercial Tattoo Inks.</title>
        <authorList>
            <person name="Nho S.W."/>
            <person name="Kim S.-J."/>
            <person name="Kweon O."/>
            <person name="Cerniglia C.E."/>
        </authorList>
    </citation>
    <scope>NUCLEOTIDE SEQUENCE [LARGE SCALE GENOMIC DNA]</scope>
    <source>
        <strain evidence="11 12">E7593-69</strain>
    </source>
</reference>
<dbReference type="HAMAP" id="MF_01106">
    <property type="entry name" value="ArgJ"/>
    <property type="match status" value="1"/>
</dbReference>
<dbReference type="NCBIfam" id="NF003802">
    <property type="entry name" value="PRK05388.1"/>
    <property type="match status" value="1"/>
</dbReference>
<feature type="chain" id="PRO_5023409337" description="Arginine biosynthesis bifunctional protein ArgJ beta chain" evidence="10">
    <location>
        <begin position="195"/>
        <end position="408"/>
    </location>
</feature>
<comment type="pathway">
    <text evidence="10">Amino-acid biosynthesis; L-arginine biosynthesis; N(2)-acetyl-L-ornithine from L-glutamate: step 1/4.</text>
</comment>
<evidence type="ECO:0000256" key="3">
    <source>
        <dbReference type="ARBA" id="ARBA00022571"/>
    </source>
</evidence>
<dbReference type="EMBL" id="CP032412">
    <property type="protein sequence ID" value="AYB41887.1"/>
    <property type="molecule type" value="Genomic_DNA"/>
</dbReference>
<name>A0A385THF3_PAELA</name>
<keyword evidence="12" id="KW-1185">Reference proteome</keyword>
<evidence type="ECO:0000313" key="12">
    <source>
        <dbReference type="Proteomes" id="UP000266552"/>
    </source>
</evidence>
<dbReference type="GO" id="GO:0004358">
    <property type="term" value="F:L-glutamate N-acetyltransferase activity, acting on acetyl-L-ornithine as donor"/>
    <property type="evidence" value="ECO:0007669"/>
    <property type="project" value="UniProtKB-UniRule"/>
</dbReference>
<feature type="binding site" evidence="10">
    <location>
        <position position="403"/>
    </location>
    <ligand>
        <name>substrate</name>
    </ligand>
</feature>
<accession>A0A385THF3</accession>
<protein>
    <recommendedName>
        <fullName evidence="10">Arginine biosynthesis bifunctional protein ArgJ</fullName>
    </recommendedName>
    <domain>
        <recommendedName>
            <fullName evidence="10">Glutamate N-acetyltransferase</fullName>
            <ecNumber evidence="10">2.3.1.35</ecNumber>
        </recommendedName>
        <alternativeName>
            <fullName evidence="10">Ornithine acetyltransferase</fullName>
            <shortName evidence="10">OATase</shortName>
        </alternativeName>
        <alternativeName>
            <fullName evidence="10">Ornithine transacetylase</fullName>
        </alternativeName>
    </domain>
    <domain>
        <recommendedName>
            <fullName evidence="10">Amino-acid acetyltransferase</fullName>
            <ecNumber evidence="10">2.3.1.1</ecNumber>
        </recommendedName>
        <alternativeName>
            <fullName evidence="10">N-acetylglutamate synthase</fullName>
            <shortName evidence="10">AGSase</shortName>
        </alternativeName>
    </domain>
    <component>
        <recommendedName>
            <fullName evidence="10">Arginine biosynthesis bifunctional protein ArgJ alpha chain</fullName>
        </recommendedName>
    </component>
    <component>
        <recommendedName>
            <fullName evidence="10">Arginine biosynthesis bifunctional protein ArgJ beta chain</fullName>
        </recommendedName>
    </component>
</protein>
<evidence type="ECO:0000256" key="6">
    <source>
        <dbReference type="ARBA" id="ARBA00022813"/>
    </source>
</evidence>
<dbReference type="EC" id="2.3.1.35" evidence="10"/>
<dbReference type="NCBIfam" id="TIGR00120">
    <property type="entry name" value="ArgJ"/>
    <property type="match status" value="1"/>
</dbReference>
<evidence type="ECO:0000256" key="9">
    <source>
        <dbReference type="ARBA" id="ARBA00049439"/>
    </source>
</evidence>
<keyword evidence="10" id="KW-0963">Cytoplasm</keyword>
<dbReference type="GO" id="GO:0005737">
    <property type="term" value="C:cytoplasm"/>
    <property type="evidence" value="ECO:0007669"/>
    <property type="project" value="UniProtKB-SubCell"/>
</dbReference>
<dbReference type="FunFam" id="3.60.70.12:FF:000001">
    <property type="entry name" value="Arginine biosynthesis bifunctional protein ArgJ, chloroplastic"/>
    <property type="match status" value="1"/>
</dbReference>
<dbReference type="KEGG" id="plw:D5F53_00610"/>
<evidence type="ECO:0000256" key="10">
    <source>
        <dbReference type="HAMAP-Rule" id="MF_01106"/>
    </source>
</evidence>
<evidence type="ECO:0000256" key="2">
    <source>
        <dbReference type="ARBA" id="ARBA00011475"/>
    </source>
</evidence>
<comment type="catalytic activity">
    <reaction evidence="9 10">
        <text>N(2)-acetyl-L-ornithine + L-glutamate = N-acetyl-L-glutamate + L-ornithine</text>
        <dbReference type="Rhea" id="RHEA:15349"/>
        <dbReference type="ChEBI" id="CHEBI:29985"/>
        <dbReference type="ChEBI" id="CHEBI:44337"/>
        <dbReference type="ChEBI" id="CHEBI:46911"/>
        <dbReference type="ChEBI" id="CHEBI:57805"/>
        <dbReference type="EC" id="2.3.1.35"/>
    </reaction>
</comment>
<dbReference type="PANTHER" id="PTHR23100">
    <property type="entry name" value="ARGININE BIOSYNTHESIS BIFUNCTIONAL PROTEIN ARGJ"/>
    <property type="match status" value="1"/>
</dbReference>
<dbReference type="UniPathway" id="UPA00068">
    <property type="reaction ID" value="UER00106"/>
</dbReference>
<feature type="chain" id="PRO_5023409338" description="Arginine biosynthesis bifunctional protein ArgJ alpha chain" evidence="10">
    <location>
        <begin position="1"/>
        <end position="194"/>
    </location>
</feature>
<dbReference type="CDD" id="cd02152">
    <property type="entry name" value="OAT"/>
    <property type="match status" value="1"/>
</dbReference>
<feature type="active site" description="Nucleophile" evidence="10">
    <location>
        <position position="195"/>
    </location>
</feature>
<feature type="binding site" evidence="10">
    <location>
        <position position="195"/>
    </location>
    <ligand>
        <name>substrate</name>
    </ligand>
</feature>
<dbReference type="Proteomes" id="UP000266552">
    <property type="component" value="Chromosome"/>
</dbReference>
<dbReference type="InterPro" id="IPR042195">
    <property type="entry name" value="ArgJ_beta_C"/>
</dbReference>
<dbReference type="Gene3D" id="3.10.20.340">
    <property type="entry name" value="ArgJ beta chain, C-terminal domain"/>
    <property type="match status" value="1"/>
</dbReference>
<evidence type="ECO:0000256" key="4">
    <source>
        <dbReference type="ARBA" id="ARBA00022605"/>
    </source>
</evidence>
<feature type="site" description="Involved in the stabilization of negative charge on the oxyanion by the formation of the oxyanion hole" evidence="10">
    <location>
        <position position="120"/>
    </location>
</feature>
<dbReference type="GO" id="GO:0006526">
    <property type="term" value="P:L-arginine biosynthetic process"/>
    <property type="evidence" value="ECO:0007669"/>
    <property type="project" value="UniProtKB-UniRule"/>
</dbReference>
<feature type="binding site" evidence="10">
    <location>
        <position position="158"/>
    </location>
    <ligand>
        <name>substrate</name>
    </ligand>
</feature>
<keyword evidence="6 10" id="KW-0068">Autocatalytic cleavage</keyword>
<dbReference type="GO" id="GO:0006592">
    <property type="term" value="P:ornithine biosynthetic process"/>
    <property type="evidence" value="ECO:0007669"/>
    <property type="project" value="TreeGrafter"/>
</dbReference>
<comment type="subunit">
    <text evidence="2 10">Heterotetramer of two alpha and two beta chains.</text>
</comment>
<dbReference type="RefSeq" id="WP_119846187.1">
    <property type="nucleotide sequence ID" value="NZ_CP032412.1"/>
</dbReference>
<dbReference type="SUPFAM" id="SSF56266">
    <property type="entry name" value="DmpA/ArgJ-like"/>
    <property type="match status" value="1"/>
</dbReference>
<feature type="binding site" evidence="10">
    <location>
        <position position="408"/>
    </location>
    <ligand>
        <name>substrate</name>
    </ligand>
</feature>
<dbReference type="Gene3D" id="3.60.70.12">
    <property type="entry name" value="L-amino peptidase D-ALA esterase/amidase"/>
    <property type="match status" value="1"/>
</dbReference>
<dbReference type="InterPro" id="IPR002813">
    <property type="entry name" value="Arg_biosynth_ArgJ"/>
</dbReference>
<evidence type="ECO:0000256" key="5">
    <source>
        <dbReference type="ARBA" id="ARBA00022679"/>
    </source>
</evidence>
<gene>
    <name evidence="10 11" type="primary">argJ</name>
    <name evidence="11" type="ORF">D5F53_00610</name>
</gene>
<dbReference type="EC" id="2.3.1.1" evidence="10"/>
<dbReference type="PANTHER" id="PTHR23100:SF0">
    <property type="entry name" value="ARGININE BIOSYNTHESIS BIFUNCTIONAL PROTEIN ARGJ, MITOCHONDRIAL"/>
    <property type="match status" value="1"/>
</dbReference>
<dbReference type="Pfam" id="PF01960">
    <property type="entry name" value="ArgJ"/>
    <property type="match status" value="1"/>
</dbReference>
<evidence type="ECO:0000256" key="7">
    <source>
        <dbReference type="ARBA" id="ARBA00023268"/>
    </source>
</evidence>